<keyword evidence="3" id="KW-1185">Reference proteome</keyword>
<dbReference type="InterPro" id="IPR003609">
    <property type="entry name" value="Pan_app"/>
</dbReference>
<evidence type="ECO:0000313" key="2">
    <source>
        <dbReference type="EnsemblMetazoa" id="SMAR007357-PA"/>
    </source>
</evidence>
<reference evidence="3" key="1">
    <citation type="submission" date="2011-05" db="EMBL/GenBank/DDBJ databases">
        <authorList>
            <person name="Richards S.R."/>
            <person name="Qu J."/>
            <person name="Jiang H."/>
            <person name="Jhangiani S.N."/>
            <person name="Agravi P."/>
            <person name="Goodspeed R."/>
            <person name="Gross S."/>
            <person name="Mandapat C."/>
            <person name="Jackson L."/>
            <person name="Mathew T."/>
            <person name="Pu L."/>
            <person name="Thornton R."/>
            <person name="Saada N."/>
            <person name="Wilczek-Boney K.B."/>
            <person name="Lee S."/>
            <person name="Kovar C."/>
            <person name="Wu Y."/>
            <person name="Scherer S.E."/>
            <person name="Worley K.C."/>
            <person name="Muzny D.M."/>
            <person name="Gibbs R."/>
        </authorList>
    </citation>
    <scope>NUCLEOTIDE SEQUENCE</scope>
    <source>
        <strain evidence="3">Brora</strain>
    </source>
</reference>
<dbReference type="Pfam" id="PF14295">
    <property type="entry name" value="PAN_4"/>
    <property type="match status" value="1"/>
</dbReference>
<feature type="domain" description="Apple" evidence="1">
    <location>
        <begin position="133"/>
        <end position="214"/>
    </location>
</feature>
<dbReference type="PhylomeDB" id="T1J1D9"/>
<accession>T1J1D9</accession>
<evidence type="ECO:0000313" key="3">
    <source>
        <dbReference type="Proteomes" id="UP000014500"/>
    </source>
</evidence>
<dbReference type="HOGENOM" id="CLU_544383_0_0_1"/>
<dbReference type="SUPFAM" id="SSF57414">
    <property type="entry name" value="Hairpin loop containing domain-like"/>
    <property type="match status" value="3"/>
</dbReference>
<name>T1J1D9_STRMM</name>
<dbReference type="Pfam" id="PF00024">
    <property type="entry name" value="PAN_1"/>
    <property type="match status" value="3"/>
</dbReference>
<proteinExistence type="predicted"/>
<feature type="domain" description="Apple" evidence="1">
    <location>
        <begin position="38"/>
        <end position="126"/>
    </location>
</feature>
<feature type="domain" description="Apple" evidence="1">
    <location>
        <begin position="233"/>
        <end position="309"/>
    </location>
</feature>
<dbReference type="eggNOG" id="ENOG502RICB">
    <property type="taxonomic scope" value="Eukaryota"/>
</dbReference>
<sequence length="504" mass="56408">MAENIIEFTTTRPTDITSFPIITKPPQIQPWGPHSGRCSKGGFQIYEKTPGFALGVEDIRASMFTAAVPGITAECRARCDMDPACSGFTQDYLKLTCLFHAVDVADDAARQRLIRAPSSAYFEITCIKVVTGCDRLWAFDRLLDKSFLAFATETHLGISKAACEESCLAEKRFVCRAMTYNRFRGECRLFKDDRFMLPQAFIESAGTDYFENQCAGTPFFIAPSKNTRQGGTCDVVRRQGMFLQYADTNTPATSERECEHVCSINSNFTCRSYSFLGDQKQCLLSAVTATEIGMPLMNDNNSVYVERICEEQPVITTTISPTDGQTCTAAGFSMERTIGVTAKIHHKNVLNANSLIGRTKHCIRNCNRVKDVCKAFVQKLGMSCLSFNSAVDRRDLVASPGSIYFEKVCLRAIGCGKLWIFDRLIGFEFPSNEAKRIHLEVSTRQGCQELCLLEGAFVCRSIVYVYSKKECRLYPITRYTNPSSFRATDKKNVDYMENQCAPEP</sequence>
<dbReference type="GO" id="GO:0009653">
    <property type="term" value="P:anatomical structure morphogenesis"/>
    <property type="evidence" value="ECO:0007669"/>
    <property type="project" value="TreeGrafter"/>
</dbReference>
<dbReference type="PANTHER" id="PTHR47327">
    <property type="entry name" value="FI18240P1-RELATED"/>
    <property type="match status" value="1"/>
</dbReference>
<reference evidence="2" key="2">
    <citation type="submission" date="2015-02" db="UniProtKB">
        <authorList>
            <consortium name="EnsemblMetazoa"/>
        </authorList>
    </citation>
    <scope>IDENTIFICATION</scope>
</reference>
<dbReference type="AlphaFoldDB" id="T1J1D9"/>
<dbReference type="PROSITE" id="PS50948">
    <property type="entry name" value="PAN"/>
    <property type="match status" value="4"/>
</dbReference>
<dbReference type="SMART" id="SM00473">
    <property type="entry name" value="PAN_AP"/>
    <property type="match status" value="5"/>
</dbReference>
<dbReference type="EnsemblMetazoa" id="SMAR007357-RA">
    <property type="protein sequence ID" value="SMAR007357-PA"/>
    <property type="gene ID" value="SMAR007357"/>
</dbReference>
<dbReference type="InterPro" id="IPR052774">
    <property type="entry name" value="Celegans_DevNeuronal_Protein"/>
</dbReference>
<dbReference type="Gene3D" id="3.50.4.10">
    <property type="entry name" value="Hepatocyte Growth Factor"/>
    <property type="match status" value="3"/>
</dbReference>
<dbReference type="PANTHER" id="PTHR47327:SF1">
    <property type="entry name" value="RE15579P"/>
    <property type="match status" value="1"/>
</dbReference>
<dbReference type="CDD" id="cd01099">
    <property type="entry name" value="PAN_AP_HGF"/>
    <property type="match status" value="2"/>
</dbReference>
<dbReference type="STRING" id="126957.T1J1D9"/>
<dbReference type="OMA" id="YVERICE"/>
<organism evidence="2 3">
    <name type="scientific">Strigamia maritima</name>
    <name type="common">European centipede</name>
    <name type="synonym">Geophilus maritimus</name>
    <dbReference type="NCBI Taxonomy" id="126957"/>
    <lineage>
        <taxon>Eukaryota</taxon>
        <taxon>Metazoa</taxon>
        <taxon>Ecdysozoa</taxon>
        <taxon>Arthropoda</taxon>
        <taxon>Myriapoda</taxon>
        <taxon>Chilopoda</taxon>
        <taxon>Pleurostigmophora</taxon>
        <taxon>Geophilomorpha</taxon>
        <taxon>Linotaeniidae</taxon>
        <taxon>Strigamia</taxon>
    </lineage>
</organism>
<evidence type="ECO:0000259" key="1">
    <source>
        <dbReference type="PROSITE" id="PS50948"/>
    </source>
</evidence>
<protein>
    <recommendedName>
        <fullName evidence="1">Apple domain-containing protein</fullName>
    </recommendedName>
</protein>
<dbReference type="Proteomes" id="UP000014500">
    <property type="component" value="Unassembled WGS sequence"/>
</dbReference>
<dbReference type="EMBL" id="JH431783">
    <property type="status" value="NOT_ANNOTATED_CDS"/>
    <property type="molecule type" value="Genomic_DNA"/>
</dbReference>
<feature type="domain" description="Apple" evidence="1">
    <location>
        <begin position="415"/>
        <end position="500"/>
    </location>
</feature>